<evidence type="ECO:0000313" key="2">
    <source>
        <dbReference type="Proteomes" id="UP000887578"/>
    </source>
</evidence>
<keyword evidence="2" id="KW-1185">Reference proteome</keyword>
<feature type="signal peptide" evidence="1">
    <location>
        <begin position="1"/>
        <end position="20"/>
    </location>
</feature>
<protein>
    <submittedName>
        <fullName evidence="3">Uncharacterized protein</fullName>
    </submittedName>
</protein>
<reference evidence="3" key="1">
    <citation type="submission" date="2022-11" db="UniProtKB">
        <authorList>
            <consortium name="WormBaseParasite"/>
        </authorList>
    </citation>
    <scope>IDENTIFICATION</scope>
</reference>
<feature type="chain" id="PRO_5037548193" evidence="1">
    <location>
        <begin position="21"/>
        <end position="356"/>
    </location>
</feature>
<dbReference type="Proteomes" id="UP000887578">
    <property type="component" value="Unplaced"/>
</dbReference>
<organism evidence="2 3">
    <name type="scientific">Panagrolaimus davidi</name>
    <dbReference type="NCBI Taxonomy" id="227884"/>
    <lineage>
        <taxon>Eukaryota</taxon>
        <taxon>Metazoa</taxon>
        <taxon>Ecdysozoa</taxon>
        <taxon>Nematoda</taxon>
        <taxon>Chromadorea</taxon>
        <taxon>Rhabditida</taxon>
        <taxon>Tylenchina</taxon>
        <taxon>Panagrolaimomorpha</taxon>
        <taxon>Panagrolaimoidea</taxon>
        <taxon>Panagrolaimidae</taxon>
        <taxon>Panagrolaimus</taxon>
    </lineage>
</organism>
<keyword evidence="1" id="KW-0732">Signal</keyword>
<dbReference type="WBParaSite" id="PDA_v2.g22456.t1">
    <property type="protein sequence ID" value="PDA_v2.g22456.t1"/>
    <property type="gene ID" value="PDA_v2.g22456"/>
</dbReference>
<sequence>MKWCFCFSILIVFHLQLCNSSSISYVFTQHKYGTHVCKSGDYWSNCPKRTDPIFKGDKKNMPMNLGFLNFPSDKFYDDYNMTEYGFPIFYEYFLYEKKLKINLIIANGKQASDKQGSVEYFYVTLIDEEGICRETRPKSEKETLSGALYLNQKFAKYAYFIYQSSSSSTCILTIKFEDLFQGDYRTDELVTIKPKEIILTERTVQNFEYPFFTIDPILGTYVYLLKNGNKLSAVHYIINENDLTGFDKILSFQLPPDAHKPEETMWPFKEENGHIEFKSDVLPVFTSYGNSTFFFLRSTVGNSAGVTGFWSPKQFEGANVQAKKNDDRRHFYFLDFDFFINVEPYGKYVESRKFFQ</sequence>
<evidence type="ECO:0000313" key="3">
    <source>
        <dbReference type="WBParaSite" id="PDA_v2.g22456.t1"/>
    </source>
</evidence>
<proteinExistence type="predicted"/>
<name>A0A914Q5L9_9BILA</name>
<accession>A0A914Q5L9</accession>
<evidence type="ECO:0000256" key="1">
    <source>
        <dbReference type="SAM" id="SignalP"/>
    </source>
</evidence>
<dbReference type="AlphaFoldDB" id="A0A914Q5L9"/>